<keyword evidence="4" id="KW-0408">Iron</keyword>
<proteinExistence type="predicted"/>
<keyword evidence="3" id="KW-0479">Metal-binding</keyword>
<feature type="non-terminal residue" evidence="7">
    <location>
        <position position="215"/>
    </location>
</feature>
<reference evidence="7" key="1">
    <citation type="journal article" date="2014" name="Front. Microbiol.">
        <title>High frequency of phylogenetically diverse reductive dehalogenase-homologous genes in deep subseafloor sedimentary metagenomes.</title>
        <authorList>
            <person name="Kawai M."/>
            <person name="Futagami T."/>
            <person name="Toyoda A."/>
            <person name="Takaki Y."/>
            <person name="Nishi S."/>
            <person name="Hori S."/>
            <person name="Arai W."/>
            <person name="Tsubouchi T."/>
            <person name="Morono Y."/>
            <person name="Uchiyama I."/>
            <person name="Ito T."/>
            <person name="Fujiyama A."/>
            <person name="Inagaki F."/>
            <person name="Takami H."/>
        </authorList>
    </citation>
    <scope>NUCLEOTIDE SEQUENCE</scope>
    <source>
        <strain evidence="7">Expedition CK06-06</strain>
    </source>
</reference>
<dbReference type="EMBL" id="BARV01037671">
    <property type="protein sequence ID" value="GAI53155.1"/>
    <property type="molecule type" value="Genomic_DNA"/>
</dbReference>
<dbReference type="SFLD" id="SFLDS00029">
    <property type="entry name" value="Radical_SAM"/>
    <property type="match status" value="1"/>
</dbReference>
<dbReference type="PANTHER" id="PTHR43409:SF7">
    <property type="entry name" value="BLL1977 PROTEIN"/>
    <property type="match status" value="1"/>
</dbReference>
<dbReference type="GO" id="GO:0003824">
    <property type="term" value="F:catalytic activity"/>
    <property type="evidence" value="ECO:0007669"/>
    <property type="project" value="InterPro"/>
</dbReference>
<sequence>VNISHSIGEKQKKRVLLTTSAAPSQSPFSTGEKRPPIGIGFLISSLRNAGHKVFFIDNYLQPSNFLETDWLQKNQIDFVGIYANTICFRDTLRMMHKLEHLRQTGKWKGRIIVGGPHTTVAVHTIPDFVDYVVQGEGEHAILDIVEDKVTQRIVSYPRIKNLDELPMPAWDYFVKLPYNWGMNFLPETPVFTMNTSRGCPFKCEFCSVGSIWGKN</sequence>
<dbReference type="PROSITE" id="PS51332">
    <property type="entry name" value="B12_BINDING"/>
    <property type="match status" value="1"/>
</dbReference>
<dbReference type="InterPro" id="IPR051198">
    <property type="entry name" value="BchE-like"/>
</dbReference>
<dbReference type="InterPro" id="IPR058240">
    <property type="entry name" value="rSAM_sf"/>
</dbReference>
<evidence type="ECO:0000256" key="2">
    <source>
        <dbReference type="ARBA" id="ARBA00022691"/>
    </source>
</evidence>
<dbReference type="SUPFAM" id="SSF102114">
    <property type="entry name" value="Radical SAM enzymes"/>
    <property type="match status" value="1"/>
</dbReference>
<evidence type="ECO:0000256" key="4">
    <source>
        <dbReference type="ARBA" id="ARBA00023004"/>
    </source>
</evidence>
<comment type="cofactor">
    <cofactor evidence="1">
        <name>[4Fe-4S] cluster</name>
        <dbReference type="ChEBI" id="CHEBI:49883"/>
    </cofactor>
</comment>
<evidence type="ECO:0000256" key="5">
    <source>
        <dbReference type="ARBA" id="ARBA00023014"/>
    </source>
</evidence>
<feature type="non-terminal residue" evidence="7">
    <location>
        <position position="1"/>
    </location>
</feature>
<comment type="caution">
    <text evidence="7">The sequence shown here is derived from an EMBL/GenBank/DDBJ whole genome shotgun (WGS) entry which is preliminary data.</text>
</comment>
<dbReference type="GO" id="GO:0051536">
    <property type="term" value="F:iron-sulfur cluster binding"/>
    <property type="evidence" value="ECO:0007669"/>
    <property type="project" value="UniProtKB-KW"/>
</dbReference>
<feature type="domain" description="B12-binding" evidence="6">
    <location>
        <begin position="12"/>
        <end position="155"/>
    </location>
</feature>
<keyword evidence="2" id="KW-0949">S-adenosyl-L-methionine</keyword>
<keyword evidence="5" id="KW-0411">Iron-sulfur</keyword>
<evidence type="ECO:0000256" key="3">
    <source>
        <dbReference type="ARBA" id="ARBA00022723"/>
    </source>
</evidence>
<evidence type="ECO:0000259" key="6">
    <source>
        <dbReference type="PROSITE" id="PS51332"/>
    </source>
</evidence>
<dbReference type="GO" id="GO:0046872">
    <property type="term" value="F:metal ion binding"/>
    <property type="evidence" value="ECO:0007669"/>
    <property type="project" value="UniProtKB-KW"/>
</dbReference>
<dbReference type="SUPFAM" id="SSF52242">
    <property type="entry name" value="Cobalamin (vitamin B12)-binding domain"/>
    <property type="match status" value="1"/>
</dbReference>
<accession>X1QQB4</accession>
<organism evidence="7">
    <name type="scientific">marine sediment metagenome</name>
    <dbReference type="NCBI Taxonomy" id="412755"/>
    <lineage>
        <taxon>unclassified sequences</taxon>
        <taxon>metagenomes</taxon>
        <taxon>ecological metagenomes</taxon>
    </lineage>
</organism>
<name>X1QQB4_9ZZZZ</name>
<dbReference type="Pfam" id="PF02310">
    <property type="entry name" value="B12-binding"/>
    <property type="match status" value="1"/>
</dbReference>
<evidence type="ECO:0000313" key="7">
    <source>
        <dbReference type="EMBL" id="GAI53155.1"/>
    </source>
</evidence>
<dbReference type="GO" id="GO:0005829">
    <property type="term" value="C:cytosol"/>
    <property type="evidence" value="ECO:0007669"/>
    <property type="project" value="TreeGrafter"/>
</dbReference>
<dbReference type="InterPro" id="IPR006158">
    <property type="entry name" value="Cobalamin-bd"/>
</dbReference>
<dbReference type="GO" id="GO:0031419">
    <property type="term" value="F:cobalamin binding"/>
    <property type="evidence" value="ECO:0007669"/>
    <property type="project" value="InterPro"/>
</dbReference>
<dbReference type="InterPro" id="IPR036724">
    <property type="entry name" value="Cobalamin-bd_sf"/>
</dbReference>
<dbReference type="Gene3D" id="3.40.50.280">
    <property type="entry name" value="Cobalamin-binding domain"/>
    <property type="match status" value="1"/>
</dbReference>
<dbReference type="SFLD" id="SFLDG01082">
    <property type="entry name" value="B12-binding_domain_containing"/>
    <property type="match status" value="1"/>
</dbReference>
<dbReference type="AlphaFoldDB" id="X1QQB4"/>
<evidence type="ECO:0000256" key="1">
    <source>
        <dbReference type="ARBA" id="ARBA00001966"/>
    </source>
</evidence>
<gene>
    <name evidence="7" type="ORF">S06H3_58225</name>
</gene>
<protein>
    <recommendedName>
        <fullName evidence="6">B12-binding domain-containing protein</fullName>
    </recommendedName>
</protein>
<dbReference type="InterPro" id="IPR007197">
    <property type="entry name" value="rSAM"/>
</dbReference>
<dbReference type="PANTHER" id="PTHR43409">
    <property type="entry name" value="ANAEROBIC MAGNESIUM-PROTOPORPHYRIN IX MONOMETHYL ESTER CYCLASE-RELATED"/>
    <property type="match status" value="1"/>
</dbReference>